<feature type="domain" description="Bacterial type II secretion system protein E" evidence="2">
    <location>
        <begin position="99"/>
        <end position="383"/>
    </location>
</feature>
<evidence type="ECO:0000259" key="2">
    <source>
        <dbReference type="Pfam" id="PF00437"/>
    </source>
</evidence>
<gene>
    <name evidence="3" type="ORF">BkAM31D_20310</name>
</gene>
<dbReference type="STRING" id="199441.BkAM31D_20310"/>
<dbReference type="Pfam" id="PF00437">
    <property type="entry name" value="T2SSE"/>
    <property type="match status" value="1"/>
</dbReference>
<dbReference type="CDD" id="cd01130">
    <property type="entry name" value="VirB11-like_ATPase"/>
    <property type="match status" value="1"/>
</dbReference>
<dbReference type="EMBL" id="CP020814">
    <property type="protein sequence ID" value="ARK31999.1"/>
    <property type="molecule type" value="Genomic_DNA"/>
</dbReference>
<dbReference type="InterPro" id="IPR050921">
    <property type="entry name" value="T4SS_GSP_E_ATPase"/>
</dbReference>
<proteinExistence type="inferred from homology"/>
<dbReference type="SUPFAM" id="SSF52540">
    <property type="entry name" value="P-loop containing nucleoside triphosphate hydrolases"/>
    <property type="match status" value="1"/>
</dbReference>
<name>A0A1X9MEX1_9BACI</name>
<dbReference type="GO" id="GO:0016887">
    <property type="term" value="F:ATP hydrolysis activity"/>
    <property type="evidence" value="ECO:0007669"/>
    <property type="project" value="InterPro"/>
</dbReference>
<evidence type="ECO:0000313" key="4">
    <source>
        <dbReference type="Proteomes" id="UP000193006"/>
    </source>
</evidence>
<evidence type="ECO:0000256" key="1">
    <source>
        <dbReference type="ARBA" id="ARBA00006611"/>
    </source>
</evidence>
<dbReference type="Gene3D" id="3.40.50.300">
    <property type="entry name" value="P-loop containing nucleotide triphosphate hydrolases"/>
    <property type="match status" value="1"/>
</dbReference>
<dbReference type="PANTHER" id="PTHR30486">
    <property type="entry name" value="TWITCHING MOTILITY PROTEIN PILT"/>
    <property type="match status" value="1"/>
</dbReference>
<reference evidence="3 4" key="1">
    <citation type="submission" date="2017-04" db="EMBL/GenBank/DDBJ databases">
        <title>Bacillus krulwichiae AM31D Genome sequencing and assembly.</title>
        <authorList>
            <person name="Krulwich T.A."/>
            <person name="Anastor L."/>
            <person name="Ehrlich R."/>
            <person name="Ehrlich G.D."/>
            <person name="Janto B."/>
        </authorList>
    </citation>
    <scope>NUCLEOTIDE SEQUENCE [LARGE SCALE GENOMIC DNA]</scope>
    <source>
        <strain evidence="3 4">AM31D</strain>
    </source>
</reference>
<sequence>MSIEEAIKKKLHVNEEEENTYRNDYLENRMEELKKRVREHLLKENSKNKKLLLEAKALQTAIWHYLEKESEKEFRDLLLTNKERQILAEEIRQQMIGYGIIDPLVKDESITEIMINGIHQIFIEQRGQLALALDEDGNPLAFQNETELLNLIEKIVAPINRKIDESDPIVDARLPDGSRVNIVIRPVSLEGPIVTIRKFPDNPYTMEQLIEFGAIDQRVASLLHRLVNAKYNIVISGGTGSGKTTFLNALSMYIPPRERIITVEDSAELKLNQIVNLVRLETRPPNIEKKGEITMRDLVKTALRMRPDRIVVGEVRGGEALDMLQAMNTGHDGSLTTGHANSAADMLSRLETMVLMSGLELPISAIRRQISSAVEIIVQLGRMRDGSRKVLQITEVREMVNGEIDCVDLFKWKMDPHLSTNSCLVGQLESTGEDLMQTGKWEAAGYGECVLSDALVEEWS</sequence>
<dbReference type="KEGG" id="bkw:BkAM31D_20310"/>
<dbReference type="AlphaFoldDB" id="A0A1X9MEX1"/>
<organism evidence="3 4">
    <name type="scientific">Halalkalibacter krulwichiae</name>
    <dbReference type="NCBI Taxonomy" id="199441"/>
    <lineage>
        <taxon>Bacteria</taxon>
        <taxon>Bacillati</taxon>
        <taxon>Bacillota</taxon>
        <taxon>Bacilli</taxon>
        <taxon>Bacillales</taxon>
        <taxon>Bacillaceae</taxon>
        <taxon>Halalkalibacter</taxon>
    </lineage>
</organism>
<dbReference type="PANTHER" id="PTHR30486:SF15">
    <property type="entry name" value="TYPE II_IV SECRETION SYSTEM ATPASE"/>
    <property type="match status" value="1"/>
</dbReference>
<accession>A0A1X9MEX1</accession>
<dbReference type="InterPro" id="IPR001482">
    <property type="entry name" value="T2SS/T4SS_dom"/>
</dbReference>
<keyword evidence="4" id="KW-1185">Reference proteome</keyword>
<dbReference type="Gene3D" id="3.30.450.380">
    <property type="match status" value="1"/>
</dbReference>
<comment type="similarity">
    <text evidence="1">Belongs to the GSP E family.</text>
</comment>
<protein>
    <submittedName>
        <fullName evidence="3">Putative conjugal transfer protein/MT3759</fullName>
    </submittedName>
</protein>
<dbReference type="Proteomes" id="UP000193006">
    <property type="component" value="Chromosome"/>
</dbReference>
<dbReference type="InterPro" id="IPR027417">
    <property type="entry name" value="P-loop_NTPase"/>
</dbReference>
<dbReference type="RefSeq" id="WP_066156665.1">
    <property type="nucleotide sequence ID" value="NZ_CP020814.1"/>
</dbReference>
<evidence type="ECO:0000313" key="3">
    <source>
        <dbReference type="EMBL" id="ARK31999.1"/>
    </source>
</evidence>